<dbReference type="EMBL" id="CP013065">
    <property type="protein sequence ID" value="ALM13317.1"/>
    <property type="molecule type" value="Genomic_DNA"/>
</dbReference>
<dbReference type="GO" id="GO:0046872">
    <property type="term" value="F:metal ion binding"/>
    <property type="evidence" value="ECO:0007669"/>
    <property type="project" value="UniProtKB-KW"/>
</dbReference>
<feature type="binding site" evidence="3">
    <location>
        <position position="5"/>
    </location>
    <ligand>
        <name>a divalent metal cation</name>
        <dbReference type="ChEBI" id="CHEBI:60240"/>
        <label>1</label>
    </ligand>
</feature>
<reference evidence="5" key="1">
    <citation type="submission" date="2015-10" db="EMBL/GenBank/DDBJ databases">
        <title>Analysis of five complete genome sequences for members of the class Peribacteria in the recently recognized Peregrinibacteria bacterial phylum.</title>
        <authorList>
            <person name="Anantharaman K."/>
            <person name="Brown C.T."/>
            <person name="Burstein D."/>
            <person name="Castelle C.J."/>
            <person name="Probst A.J."/>
            <person name="Thomas B.C."/>
            <person name="Williams K.H."/>
            <person name="Banfield J.F."/>
        </authorList>
    </citation>
    <scope>NUCLEOTIDE SEQUENCE [LARGE SCALE GENOMIC DNA]</scope>
</reference>
<organism evidence="4 5">
    <name type="scientific">Candidatus Peribacter riflensis</name>
    <dbReference type="NCBI Taxonomy" id="1735162"/>
    <lineage>
        <taxon>Bacteria</taxon>
        <taxon>Candidatus Peregrinibacteriota</taxon>
        <taxon>Candidatus Peribacteria</taxon>
        <taxon>Candidatus Peribacterales</taxon>
        <taxon>Candidatus Peribacteraceae</taxon>
        <taxon>Candidatus Peribacter</taxon>
    </lineage>
</organism>
<feature type="binding site" evidence="3">
    <location>
        <position position="128"/>
    </location>
    <ligand>
        <name>a divalent metal cation</name>
        <dbReference type="ChEBI" id="CHEBI:60240"/>
        <label>2</label>
    </ligand>
</feature>
<accession>A0A0S1SJF7</accession>
<dbReference type="KEGG" id="prf:PeribacterA2_0641"/>
<evidence type="ECO:0000256" key="3">
    <source>
        <dbReference type="PIRSR" id="PIRSR005902-1"/>
    </source>
</evidence>
<dbReference type="PANTHER" id="PTHR46124:SF2">
    <property type="entry name" value="D-AMINOACYL-TRNA DEACYLASE"/>
    <property type="match status" value="1"/>
</dbReference>
<name>A0A0S1SPJ0_9BACT</name>
<evidence type="ECO:0000256" key="1">
    <source>
        <dbReference type="ARBA" id="ARBA00022723"/>
    </source>
</evidence>
<dbReference type="GO" id="GO:0016788">
    <property type="term" value="F:hydrolase activity, acting on ester bonds"/>
    <property type="evidence" value="ECO:0007669"/>
    <property type="project" value="InterPro"/>
</dbReference>
<dbReference type="SUPFAM" id="SSF51556">
    <property type="entry name" value="Metallo-dependent hydrolases"/>
    <property type="match status" value="1"/>
</dbReference>
<dbReference type="Gene3D" id="3.20.20.140">
    <property type="entry name" value="Metal-dependent hydrolases"/>
    <property type="match status" value="1"/>
</dbReference>
<accession>A0A0S1SPQ1</accession>
<dbReference type="PANTHER" id="PTHR46124">
    <property type="entry name" value="D-AMINOACYL-TRNA DEACYLASE"/>
    <property type="match status" value="1"/>
</dbReference>
<accession>A0A0S1SKQ0</accession>
<accession>A0A0S1ST82</accession>
<dbReference type="PATRIC" id="fig|1735161.3.peg.622"/>
<dbReference type="CDD" id="cd01310">
    <property type="entry name" value="TatD_DNAse"/>
    <property type="match status" value="1"/>
</dbReference>
<evidence type="ECO:0000313" key="5">
    <source>
        <dbReference type="Proteomes" id="UP000069135"/>
    </source>
</evidence>
<keyword evidence="1 3" id="KW-0479">Metal-binding</keyword>
<dbReference type="GO" id="GO:0004536">
    <property type="term" value="F:DNA nuclease activity"/>
    <property type="evidence" value="ECO:0007669"/>
    <property type="project" value="InterPro"/>
</dbReference>
<protein>
    <submittedName>
        <fullName evidence="4">TatD DNase family protein</fullName>
    </submittedName>
</protein>
<dbReference type="Proteomes" id="UP000069135">
    <property type="component" value="Chromosome"/>
</dbReference>
<evidence type="ECO:0000313" key="4">
    <source>
        <dbReference type="EMBL" id="ALM13317.1"/>
    </source>
</evidence>
<gene>
    <name evidence="4" type="ORF">PeribacterD1_0641</name>
</gene>
<evidence type="ECO:0000256" key="2">
    <source>
        <dbReference type="ARBA" id="ARBA00022801"/>
    </source>
</evidence>
<sequence>MIDTHCHLADKQFAHDLPETIARAREAGVSQMITIADSIPESRRCLEIAGKNTEIFCTVGVHPHHAKDWKPADTDALRVMAASSPKVRAIGEIGLDYHYNFSPREAQRPVFRAQLSLASELKLPAVVHCREAIADVRSAFKGMDLTKIVLHCCTEEWEDVKELVAQGMFLSFTGIATYPHAEGIRRVIGECPVEQMMVETDAPYLSPVPYRGKRNEPAFVQEVARLVAKIKQLSLEEADRITTHNALEFFQLPS</sequence>
<keyword evidence="2" id="KW-0378">Hydrolase</keyword>
<feature type="binding site" evidence="3">
    <location>
        <position position="201"/>
    </location>
    <ligand>
        <name>a divalent metal cation</name>
        <dbReference type="ChEBI" id="CHEBI:60240"/>
        <label>1</label>
    </ligand>
</feature>
<accession>A0A0S1SPJ0</accession>
<dbReference type="PIRSF" id="PIRSF005902">
    <property type="entry name" value="DNase_TatD"/>
    <property type="match status" value="1"/>
</dbReference>
<feature type="binding site" evidence="3">
    <location>
        <position position="7"/>
    </location>
    <ligand>
        <name>a divalent metal cation</name>
        <dbReference type="ChEBI" id="CHEBI:60240"/>
        <label>1</label>
    </ligand>
</feature>
<dbReference type="InterPro" id="IPR001130">
    <property type="entry name" value="TatD-like"/>
</dbReference>
<dbReference type="GO" id="GO:0005829">
    <property type="term" value="C:cytosol"/>
    <property type="evidence" value="ECO:0007669"/>
    <property type="project" value="TreeGrafter"/>
</dbReference>
<feature type="binding site" evidence="3">
    <location>
        <position position="92"/>
    </location>
    <ligand>
        <name>a divalent metal cation</name>
        <dbReference type="ChEBI" id="CHEBI:60240"/>
        <label>1</label>
    </ligand>
</feature>
<proteinExistence type="predicted"/>
<dbReference type="STRING" id="1735162.PeribacterB2_0641"/>
<dbReference type="InterPro" id="IPR032466">
    <property type="entry name" value="Metal_Hydrolase"/>
</dbReference>
<dbReference type="NCBIfam" id="TIGR00010">
    <property type="entry name" value="YchF/TatD family DNA exonuclease"/>
    <property type="match status" value="1"/>
</dbReference>
<reference evidence="4 5" key="2">
    <citation type="journal article" date="2016" name="PeerJ">
        <title>Analysis of five complete genome sequences for members of the class Peribacteria in the recently recognized Peregrinibacteria bacterial phylum.</title>
        <authorList>
            <person name="Anantharaman K."/>
            <person name="Brown C.T."/>
            <person name="Burstein D."/>
            <person name="Castelle C.J."/>
            <person name="Probst A.J."/>
            <person name="Thomas B.C."/>
            <person name="Williams K.H."/>
            <person name="Banfield J.F."/>
        </authorList>
    </citation>
    <scope>NUCLEOTIDE SEQUENCE [LARGE SCALE GENOMIC DNA]</scope>
    <source>
        <strain evidence="4">RIFOXYD1_FULL_PER-ii_59_16</strain>
    </source>
</reference>
<dbReference type="FunFam" id="3.20.20.140:FF:000005">
    <property type="entry name" value="TatD family hydrolase"/>
    <property type="match status" value="1"/>
</dbReference>
<dbReference type="Pfam" id="PF01026">
    <property type="entry name" value="TatD_DNase"/>
    <property type="match status" value="1"/>
</dbReference>
<dbReference type="AlphaFoldDB" id="A0A0S1SPJ0"/>
<dbReference type="InterPro" id="IPR015991">
    <property type="entry name" value="TatD/YcfH-like"/>
</dbReference>
<feature type="binding site" evidence="3">
    <location>
        <position position="151"/>
    </location>
    <ligand>
        <name>a divalent metal cation</name>
        <dbReference type="ChEBI" id="CHEBI:60240"/>
        <label>2</label>
    </ligand>
</feature>